<dbReference type="Gene3D" id="2.60.40.3440">
    <property type="match status" value="1"/>
</dbReference>
<gene>
    <name evidence="2" type="ORF">CK625_08080</name>
</gene>
<keyword evidence="1" id="KW-1133">Transmembrane helix</keyword>
<evidence type="ECO:0000256" key="1">
    <source>
        <dbReference type="SAM" id="Phobius"/>
    </source>
</evidence>
<comment type="caution">
    <text evidence="2">The sequence shown here is derived from an EMBL/GenBank/DDBJ whole genome shotgun (WGS) entry which is preliminary data.</text>
</comment>
<dbReference type="Proteomes" id="UP000218054">
    <property type="component" value="Unassembled WGS sequence"/>
</dbReference>
<dbReference type="Gene3D" id="2.60.40.2810">
    <property type="match status" value="3"/>
</dbReference>
<sequence>MRRSAMPSAEKSEPTGQRPMHWHWGAALALLGVAGAVHAQTPPLSIDETFRNATAPDWSLLGPVGGTASDPAVLTAAPGGIDAPGEGWLRLTKAAAAQAGTALYKQAFSSSKGVDVSFQYATWGTNSGQGGDGFTFYLIDGAEADPVVGARGGSLGYSWGNYGAGVKSGYVGIGFDEYGNFSHPTFGVCEVGPNVTVCDRLQHRVAVRGSGHLRGFAPGDVQNQTTGFKLLHNKMPTMPPPDTTIFTGSRDGAKNVRIVITPGPEVKLTVILEGQTIVDQLPLTQANGDPVDGMAALPATFKMGFSSSTGGAINHHEIRNLTVRQAQLEATSDSYSTPHGQALNVAADAPNALGANDLGILPGAVYSLEGQVTGGTATVNGDGSFSFEPAADFAGDATFTYKVCNQPATNPANCKTAVATVVVGPNAQPDAATTTVGQPVNGNLKDNDTVPAGATYKLKTAPNAAQGTATVNPDGTYTFTPAAGFSGDASFTYEVCSGPGGTDPCAEATVTVKVNPKATTDSYSTALNTELPVDASRNLGANDDKPNNAKFSLVMPPAAAQGTATVEQDGTFSFKPAQDFVGDATFSYKVCNEAGTHCSADTSVTVKVSATVPQVQGDSATTTVDQPVNGNLKANDTVPAGATYKLKTAPNAAQGTAMVNPDGTYTFTPAQGFSGDASFTYEVCSGPGGTDPCAEATVTVKVNPKATADSYSTAPNTELPVDASRNLGANDDKPSNAKFSLVPGSATNGTATVNPDGTFSFTPAQGFVGDATFSYKVCNEAGTHCSADTSVTIKVSSTPAVQPDEFTGAPGQPIKGNVGINDVAPPNAVFSLVPGTEPDPATQGALEFKADGSFTFTPVQGFTGAVSFDYQMCTGPGGTAPCLRATVRLNVQALVLPSTVPVPALNLWSLLSLSALLGVFGLRRRQRQ</sequence>
<proteinExistence type="predicted"/>
<organism evidence="2 3">
    <name type="scientific">Vandammella animalimorsus</name>
    <dbReference type="NCBI Taxonomy" id="2029117"/>
    <lineage>
        <taxon>Bacteria</taxon>
        <taxon>Pseudomonadati</taxon>
        <taxon>Pseudomonadota</taxon>
        <taxon>Betaproteobacteria</taxon>
        <taxon>Burkholderiales</taxon>
        <taxon>Comamonadaceae</taxon>
        <taxon>Vandammella</taxon>
    </lineage>
</organism>
<protein>
    <submittedName>
        <fullName evidence="2">Uncharacterized protein</fullName>
    </submittedName>
</protein>
<dbReference type="InterPro" id="IPR026442">
    <property type="entry name" value="IPTL_CTERM"/>
</dbReference>
<keyword evidence="3" id="KW-1185">Reference proteome</keyword>
<dbReference type="EMBL" id="NSJB01000004">
    <property type="protein sequence ID" value="PAT37105.1"/>
    <property type="molecule type" value="Genomic_DNA"/>
</dbReference>
<dbReference type="SUPFAM" id="SSF49899">
    <property type="entry name" value="Concanavalin A-like lectins/glucanases"/>
    <property type="match status" value="1"/>
</dbReference>
<reference evidence="2 3" key="1">
    <citation type="submission" date="2017-08" db="EMBL/GenBank/DDBJ databases">
        <title>WGS of Clinical strains of the CDC Group NO-1 linked to zoonotic infections in humans.</title>
        <authorList>
            <person name="Bernier A.-M."/>
            <person name="Bernard K."/>
        </authorList>
    </citation>
    <scope>NUCLEOTIDE SEQUENCE [LARGE SCALE GENOMIC DNA]</scope>
    <source>
        <strain evidence="2 3">NML00-0135</strain>
    </source>
</reference>
<dbReference type="NCBIfam" id="TIGR04174">
    <property type="entry name" value="IPTL_CTERM"/>
    <property type="match status" value="1"/>
</dbReference>
<dbReference type="InterPro" id="IPR013320">
    <property type="entry name" value="ConA-like_dom_sf"/>
</dbReference>
<accession>A0A2A2AEY3</accession>
<evidence type="ECO:0000313" key="2">
    <source>
        <dbReference type="EMBL" id="PAT37105.1"/>
    </source>
</evidence>
<keyword evidence="1" id="KW-0812">Transmembrane</keyword>
<feature type="transmembrane region" description="Helical" evidence="1">
    <location>
        <begin position="905"/>
        <end position="922"/>
    </location>
</feature>
<keyword evidence="1" id="KW-0472">Membrane</keyword>
<name>A0A2A2AEY3_9BURK</name>
<evidence type="ECO:0000313" key="3">
    <source>
        <dbReference type="Proteomes" id="UP000218054"/>
    </source>
</evidence>
<dbReference type="NCBIfam" id="NF012211">
    <property type="entry name" value="tand_rpt_95"/>
    <property type="match status" value="5"/>
</dbReference>
<dbReference type="Pfam" id="PF17963">
    <property type="entry name" value="Big_9"/>
    <property type="match status" value="6"/>
</dbReference>
<dbReference type="AlphaFoldDB" id="A0A2A2AEY3"/>
<dbReference type="Gene3D" id="2.60.120.200">
    <property type="match status" value="1"/>
</dbReference>